<reference evidence="3 4" key="1">
    <citation type="submission" date="2024-03" db="EMBL/GenBank/DDBJ databases">
        <title>Novel species of the genus Variovorax.</title>
        <authorList>
            <person name="Liu Q."/>
            <person name="Xin Y.-H."/>
        </authorList>
    </citation>
    <scope>NUCLEOTIDE SEQUENCE [LARGE SCALE GENOMIC DNA]</scope>
    <source>
        <strain evidence="3 4">KACC 18899</strain>
    </source>
</reference>
<dbReference type="Gene3D" id="2.40.160.20">
    <property type="match status" value="1"/>
</dbReference>
<comment type="similarity">
    <text evidence="1">Belongs to the UPF0311 family.</text>
</comment>
<dbReference type="Proteomes" id="UP001365846">
    <property type="component" value="Unassembled WGS sequence"/>
</dbReference>
<gene>
    <name evidence="3" type="ORF">WKW77_05990</name>
</gene>
<dbReference type="Pfam" id="PF11578">
    <property type="entry name" value="DUF3237"/>
    <property type="match status" value="1"/>
</dbReference>
<proteinExistence type="inferred from homology"/>
<dbReference type="PROSITE" id="PS51318">
    <property type="entry name" value="TAT"/>
    <property type="match status" value="1"/>
</dbReference>
<evidence type="ECO:0000313" key="4">
    <source>
        <dbReference type="Proteomes" id="UP001365846"/>
    </source>
</evidence>
<evidence type="ECO:0000256" key="2">
    <source>
        <dbReference type="SAM" id="SignalP"/>
    </source>
</evidence>
<organism evidence="3 4">
    <name type="scientific">Variovorax ureilyticus</name>
    <dbReference type="NCBI Taxonomy" id="1836198"/>
    <lineage>
        <taxon>Bacteria</taxon>
        <taxon>Pseudomonadati</taxon>
        <taxon>Pseudomonadota</taxon>
        <taxon>Betaproteobacteria</taxon>
        <taxon>Burkholderiales</taxon>
        <taxon>Comamonadaceae</taxon>
        <taxon>Variovorax</taxon>
    </lineage>
</organism>
<keyword evidence="4" id="KW-1185">Reference proteome</keyword>
<dbReference type="PANTHER" id="PTHR37315">
    <property type="entry name" value="UPF0311 PROTEIN BLR7842"/>
    <property type="match status" value="1"/>
</dbReference>
<accession>A0ABU8VAM0</accession>
<evidence type="ECO:0000256" key="1">
    <source>
        <dbReference type="HAMAP-Rule" id="MF_00775"/>
    </source>
</evidence>
<dbReference type="InterPro" id="IPR006311">
    <property type="entry name" value="TAT_signal"/>
</dbReference>
<keyword evidence="2" id="KW-0732">Signal</keyword>
<feature type="signal peptide" evidence="2">
    <location>
        <begin position="1"/>
        <end position="35"/>
    </location>
</feature>
<dbReference type="HAMAP" id="MF_00775">
    <property type="entry name" value="UPF0311"/>
    <property type="match status" value="1"/>
</dbReference>
<dbReference type="EMBL" id="JBBKZU010000002">
    <property type="protein sequence ID" value="MEJ8810610.1"/>
    <property type="molecule type" value="Genomic_DNA"/>
</dbReference>
<evidence type="ECO:0000313" key="3">
    <source>
        <dbReference type="EMBL" id="MEJ8810610.1"/>
    </source>
</evidence>
<dbReference type="InterPro" id="IPR020915">
    <property type="entry name" value="UPF0311"/>
</dbReference>
<sequence>MPPTIDLGSSTWNPSRRRVLFAGVAAGASAAAAHAADAPAPALPSTATTGTIPMNVPRTEFVYESVVDLAPTVQLGMSPFGERRMVPITGGTFEGPGLRGIVVPGGADRQLVRRDGSVALDAIYELQTDDGVTISVRNRVLSRRPKDAPAYVFSNIELTAPEGRYGWLNDFVYVGTLNSLRPQRAAVVIRAFRVL</sequence>
<feature type="chain" id="PRO_5045766385" description="UPF0311 protein WKW77_05990" evidence="2">
    <location>
        <begin position="36"/>
        <end position="195"/>
    </location>
</feature>
<dbReference type="RefSeq" id="WP_340355924.1">
    <property type="nucleotide sequence ID" value="NZ_JBBKZU010000002.1"/>
</dbReference>
<name>A0ABU8VAM0_9BURK</name>
<comment type="caution">
    <text evidence="3">The sequence shown here is derived from an EMBL/GenBank/DDBJ whole genome shotgun (WGS) entry which is preliminary data.</text>
</comment>
<dbReference type="PANTHER" id="PTHR37315:SF1">
    <property type="entry name" value="UPF0311 PROTEIN BLR7842"/>
    <property type="match status" value="1"/>
</dbReference>
<protein>
    <recommendedName>
        <fullName evidence="1">UPF0311 protein WKW77_05990</fullName>
    </recommendedName>
</protein>